<dbReference type="InterPro" id="IPR035965">
    <property type="entry name" value="PAS-like_dom_sf"/>
</dbReference>
<feature type="coiled-coil region" evidence="4">
    <location>
        <begin position="135"/>
        <end position="183"/>
    </location>
</feature>
<dbReference type="PANTHER" id="PTHR43065:SF42">
    <property type="entry name" value="TWO-COMPONENT SENSOR PPRA"/>
    <property type="match status" value="1"/>
</dbReference>
<dbReference type="Proteomes" id="UP001364156">
    <property type="component" value="Chromosome"/>
</dbReference>
<dbReference type="EC" id="2.7.13.3" evidence="2"/>
<evidence type="ECO:0000313" key="7">
    <source>
        <dbReference type="EMBL" id="WWR46541.1"/>
    </source>
</evidence>
<keyword evidence="3" id="KW-0597">Phosphoprotein</keyword>
<keyword evidence="8" id="KW-1185">Reference proteome</keyword>
<protein>
    <recommendedName>
        <fullName evidence="2">histidine kinase</fullName>
        <ecNumber evidence="2">2.7.13.3</ecNumber>
    </recommendedName>
</protein>
<evidence type="ECO:0000256" key="3">
    <source>
        <dbReference type="PROSITE-ProRule" id="PRU00169"/>
    </source>
</evidence>
<dbReference type="PROSITE" id="PS50110">
    <property type="entry name" value="RESPONSE_REGULATORY"/>
    <property type="match status" value="1"/>
</dbReference>
<evidence type="ECO:0000256" key="4">
    <source>
        <dbReference type="SAM" id="Coils"/>
    </source>
</evidence>
<feature type="domain" description="Histidine kinase" evidence="5">
    <location>
        <begin position="303"/>
        <end position="509"/>
    </location>
</feature>
<dbReference type="PANTHER" id="PTHR43065">
    <property type="entry name" value="SENSOR HISTIDINE KINASE"/>
    <property type="match status" value="1"/>
</dbReference>
<dbReference type="InterPro" id="IPR003594">
    <property type="entry name" value="HATPase_dom"/>
</dbReference>
<dbReference type="Pfam" id="PF12860">
    <property type="entry name" value="PAS_7"/>
    <property type="match status" value="1"/>
</dbReference>
<dbReference type="EMBL" id="CP146069">
    <property type="protein sequence ID" value="WWR46541.1"/>
    <property type="molecule type" value="Genomic_DNA"/>
</dbReference>
<dbReference type="SMART" id="SM00387">
    <property type="entry name" value="HATPase_c"/>
    <property type="match status" value="1"/>
</dbReference>
<keyword evidence="4" id="KW-0175">Coiled coil</keyword>
<dbReference type="SUPFAM" id="SSF52172">
    <property type="entry name" value="CheY-like"/>
    <property type="match status" value="1"/>
</dbReference>
<reference evidence="7 8" key="1">
    <citation type="submission" date="2023-10" db="EMBL/GenBank/DDBJ databases">
        <title>Roseovarius strain S88 nov., isolated from a marine algae.</title>
        <authorList>
            <person name="Lee M.W."/>
            <person name="Lee J.K."/>
            <person name="Kim J.M."/>
            <person name="Choi D.G."/>
            <person name="Baek J.H."/>
            <person name="Bayburt H."/>
            <person name="Jung J.J."/>
            <person name="Han D.M."/>
            <person name="Jeon C.O."/>
        </authorList>
    </citation>
    <scope>NUCLEOTIDE SEQUENCE [LARGE SCALE GENOMIC DNA]</scope>
    <source>
        <strain evidence="7 8">S88</strain>
    </source>
</reference>
<dbReference type="Gene3D" id="3.30.450.20">
    <property type="entry name" value="PAS domain"/>
    <property type="match status" value="2"/>
</dbReference>
<feature type="modified residue" description="4-aspartylphosphate" evidence="3">
    <location>
        <position position="568"/>
    </location>
</feature>
<feature type="domain" description="Response regulatory" evidence="6">
    <location>
        <begin position="518"/>
        <end position="631"/>
    </location>
</feature>
<proteinExistence type="predicted"/>
<dbReference type="SMART" id="SM00448">
    <property type="entry name" value="REC"/>
    <property type="match status" value="1"/>
</dbReference>
<dbReference type="Pfam" id="PF02518">
    <property type="entry name" value="HATPase_c"/>
    <property type="match status" value="1"/>
</dbReference>
<evidence type="ECO:0000313" key="8">
    <source>
        <dbReference type="Proteomes" id="UP001364156"/>
    </source>
</evidence>
<sequence>MSQNDKTQMTIAGLNLIQQALTIYDGDLHLAVCNRRFQEMFDLPDALVTPGAQFADTIRYLAQRGDYGDVGELERFVADRVEIARTFKPHYMERTRANGLVISVEGSPLPEGGWVTVYTDITKTRQQEDLLSARSEELSDQLINYSQDLAAANRKLEATITALEEAKRQITEAEARMRLTTEMVPAHIAHIGADWRYTYSNRRLSTIMPGTLADPVGQDPKTALGEQPFVVLEPHLKRAFDGTPSVFEFTHEDSSRRIRVALTPDPATGGVYILSMDITEEAQTRAALQQTRRREMAAQLTSGLAHDFSNLLTIILGMQSRLKSMALPQDGAELIAATINAARRGGSLLDRIADMTGPREHTPVPTDLSEFLRDLSTLVLSTLPQGVEFETINNTGLRTCSLDPGMLQDSLLNLAINARDACGERGKITLRVEKVQNTWIDFAMEDSGPGFSEAAMAHAFDPFFTTKGGEGSGLGLTMVYDMTKLAGGRVLLANHEAGGRVTLRLPHRASDRLDAPGLVLLVEDSPDLRDTIRAMLRGAGHAVIEASTAAEALALTKDMPEITTILSDISLEGEDTGLDLVQALSGDPRPIFLITSLPPDDPLHRAARQVVPVLRKPFQASDLEQLLKTGATP</sequence>
<dbReference type="InterPro" id="IPR011006">
    <property type="entry name" value="CheY-like_superfamily"/>
</dbReference>
<dbReference type="Gene3D" id="3.30.565.10">
    <property type="entry name" value="Histidine kinase-like ATPase, C-terminal domain"/>
    <property type="match status" value="1"/>
</dbReference>
<evidence type="ECO:0000256" key="2">
    <source>
        <dbReference type="ARBA" id="ARBA00012438"/>
    </source>
</evidence>
<gene>
    <name evidence="7" type="ORF">RZ517_17520</name>
</gene>
<dbReference type="RefSeq" id="WP_338549393.1">
    <property type="nucleotide sequence ID" value="NZ_CP146069.1"/>
</dbReference>
<dbReference type="InterPro" id="IPR036097">
    <property type="entry name" value="HisK_dim/P_sf"/>
</dbReference>
<dbReference type="InterPro" id="IPR004358">
    <property type="entry name" value="Sig_transdc_His_kin-like_C"/>
</dbReference>
<dbReference type="SUPFAM" id="SSF55785">
    <property type="entry name" value="PYP-like sensor domain (PAS domain)"/>
    <property type="match status" value="1"/>
</dbReference>
<dbReference type="SUPFAM" id="SSF55874">
    <property type="entry name" value="ATPase domain of HSP90 chaperone/DNA topoisomerase II/histidine kinase"/>
    <property type="match status" value="1"/>
</dbReference>
<dbReference type="InterPro" id="IPR001789">
    <property type="entry name" value="Sig_transdc_resp-reg_receiver"/>
</dbReference>
<dbReference type="Gene3D" id="3.40.50.2300">
    <property type="match status" value="1"/>
</dbReference>
<organism evidence="7 8">
    <name type="scientific">Roseovarius phycicola</name>
    <dbReference type="NCBI Taxonomy" id="3080976"/>
    <lineage>
        <taxon>Bacteria</taxon>
        <taxon>Pseudomonadati</taxon>
        <taxon>Pseudomonadota</taxon>
        <taxon>Alphaproteobacteria</taxon>
        <taxon>Rhodobacterales</taxon>
        <taxon>Roseobacteraceae</taxon>
        <taxon>Roseovarius</taxon>
    </lineage>
</organism>
<evidence type="ECO:0000256" key="1">
    <source>
        <dbReference type="ARBA" id="ARBA00000085"/>
    </source>
</evidence>
<dbReference type="InterPro" id="IPR005467">
    <property type="entry name" value="His_kinase_dom"/>
</dbReference>
<evidence type="ECO:0000259" key="6">
    <source>
        <dbReference type="PROSITE" id="PS50110"/>
    </source>
</evidence>
<evidence type="ECO:0000259" key="5">
    <source>
        <dbReference type="PROSITE" id="PS50109"/>
    </source>
</evidence>
<dbReference type="InterPro" id="IPR036890">
    <property type="entry name" value="HATPase_C_sf"/>
</dbReference>
<accession>A0ABZ2HEX0</accession>
<name>A0ABZ2HEX0_9RHOB</name>
<comment type="catalytic activity">
    <reaction evidence="1">
        <text>ATP + protein L-histidine = ADP + protein N-phospho-L-histidine.</text>
        <dbReference type="EC" id="2.7.13.3"/>
    </reaction>
</comment>
<dbReference type="Pfam" id="PF00072">
    <property type="entry name" value="Response_reg"/>
    <property type="match status" value="1"/>
</dbReference>
<dbReference type="PROSITE" id="PS50109">
    <property type="entry name" value="HIS_KIN"/>
    <property type="match status" value="1"/>
</dbReference>
<dbReference type="SUPFAM" id="SSF47384">
    <property type="entry name" value="Homodimeric domain of signal transducing histidine kinase"/>
    <property type="match status" value="1"/>
</dbReference>
<dbReference type="PRINTS" id="PR00344">
    <property type="entry name" value="BCTRLSENSOR"/>
</dbReference>
<dbReference type="CDD" id="cd00156">
    <property type="entry name" value="REC"/>
    <property type="match status" value="1"/>
</dbReference>